<keyword evidence="16" id="KW-1185">Reference proteome</keyword>
<keyword evidence="4" id="KW-0813">Transport</keyword>
<dbReference type="Pfam" id="PF00071">
    <property type="entry name" value="Ras"/>
    <property type="match status" value="1"/>
</dbReference>
<evidence type="ECO:0000256" key="11">
    <source>
        <dbReference type="ARBA" id="ARBA00023134"/>
    </source>
</evidence>
<dbReference type="GeneID" id="136994234"/>
<evidence type="ECO:0000313" key="16">
    <source>
        <dbReference type="Proteomes" id="UP001652627"/>
    </source>
</evidence>
<evidence type="ECO:0000256" key="12">
    <source>
        <dbReference type="ARBA" id="ARBA00023212"/>
    </source>
</evidence>
<evidence type="ECO:0000256" key="15">
    <source>
        <dbReference type="SAM" id="MobiDB-lite"/>
    </source>
</evidence>
<keyword evidence="10" id="KW-0969">Cilium</keyword>
<feature type="compositionally biased region" description="Pro residues" evidence="15">
    <location>
        <begin position="246"/>
        <end position="262"/>
    </location>
</feature>
<evidence type="ECO:0000256" key="8">
    <source>
        <dbReference type="ARBA" id="ARBA00022794"/>
    </source>
</evidence>
<evidence type="ECO:0000256" key="1">
    <source>
        <dbReference type="ARBA" id="ARBA00004120"/>
    </source>
</evidence>
<dbReference type="SMART" id="SM00175">
    <property type="entry name" value="RAB"/>
    <property type="match status" value="1"/>
</dbReference>
<keyword evidence="6" id="KW-0963">Cytoplasm</keyword>
<keyword evidence="8" id="KW-0970">Cilium biogenesis/degradation</keyword>
<evidence type="ECO:0000256" key="7">
    <source>
        <dbReference type="ARBA" id="ARBA00022741"/>
    </source>
</evidence>
<dbReference type="PROSITE" id="PS51419">
    <property type="entry name" value="RAB"/>
    <property type="match status" value="1"/>
</dbReference>
<evidence type="ECO:0000256" key="6">
    <source>
        <dbReference type="ARBA" id="ARBA00022490"/>
    </source>
</evidence>
<proteinExistence type="inferred from homology"/>
<dbReference type="PANTHER" id="PTHR14983:SF1">
    <property type="entry name" value="CILIOGENESIS AND PLANAR POLARITY EFFECTOR 2"/>
    <property type="match status" value="1"/>
</dbReference>
<keyword evidence="7" id="KW-0547">Nucleotide-binding</keyword>
<organism evidence="16 17">
    <name type="scientific">Apteryx mantelli</name>
    <name type="common">North Island brown kiwi</name>
    <dbReference type="NCBI Taxonomy" id="2696672"/>
    <lineage>
        <taxon>Eukaryota</taxon>
        <taxon>Metazoa</taxon>
        <taxon>Chordata</taxon>
        <taxon>Craniata</taxon>
        <taxon>Vertebrata</taxon>
        <taxon>Euteleostomi</taxon>
        <taxon>Archelosauria</taxon>
        <taxon>Archosauria</taxon>
        <taxon>Dinosauria</taxon>
        <taxon>Saurischia</taxon>
        <taxon>Theropoda</taxon>
        <taxon>Coelurosauria</taxon>
        <taxon>Aves</taxon>
        <taxon>Palaeognathae</taxon>
        <taxon>Apterygiformes</taxon>
        <taxon>Apterygidae</taxon>
        <taxon>Apteryx</taxon>
    </lineage>
</organism>
<dbReference type="Gene3D" id="3.40.50.300">
    <property type="entry name" value="P-loop containing nucleotide triphosphate hydrolases"/>
    <property type="match status" value="1"/>
</dbReference>
<keyword evidence="5" id="KW-0268">Exocytosis</keyword>
<reference evidence="17" key="1">
    <citation type="submission" date="2025-08" db="UniProtKB">
        <authorList>
            <consortium name="RefSeq"/>
        </authorList>
    </citation>
    <scope>IDENTIFICATION</scope>
    <source>
        <tissue evidence="17">Blood</tissue>
    </source>
</reference>
<evidence type="ECO:0000313" key="17">
    <source>
        <dbReference type="RefSeq" id="XP_067167106.1"/>
    </source>
</evidence>
<evidence type="ECO:0000256" key="13">
    <source>
        <dbReference type="ARBA" id="ARBA00023273"/>
    </source>
</evidence>
<dbReference type="InterPro" id="IPR027417">
    <property type="entry name" value="P-loop_NTPase"/>
</dbReference>
<dbReference type="PANTHER" id="PTHR14983">
    <property type="entry name" value="CILIOGENESIS AND PLANAR POLARITY EFFECTOR 2"/>
    <property type="match status" value="1"/>
</dbReference>
<evidence type="ECO:0000256" key="5">
    <source>
        <dbReference type="ARBA" id="ARBA00022483"/>
    </source>
</evidence>
<gene>
    <name evidence="17" type="primary">CPLANE2</name>
</gene>
<dbReference type="PRINTS" id="PR00449">
    <property type="entry name" value="RASTRNSFRMNG"/>
</dbReference>
<evidence type="ECO:0000256" key="9">
    <source>
        <dbReference type="ARBA" id="ARBA00022927"/>
    </source>
</evidence>
<keyword evidence="12" id="KW-0206">Cytoskeleton</keyword>
<name>A0ABM4FQA0_9AVES</name>
<accession>A0ABM4FQA0</accession>
<dbReference type="InterPro" id="IPR001806">
    <property type="entry name" value="Small_GTPase"/>
</dbReference>
<dbReference type="CDD" id="cd00882">
    <property type="entry name" value="Ras_like_GTPase"/>
    <property type="match status" value="1"/>
</dbReference>
<comment type="subcellular location">
    <subcellularLocation>
        <location evidence="1">Cytoplasm</location>
        <location evidence="1">Cytoskeleton</location>
        <location evidence="1">Cilium basal body</location>
    </subcellularLocation>
</comment>
<evidence type="ECO:0000256" key="3">
    <source>
        <dbReference type="ARBA" id="ARBA00021423"/>
    </source>
</evidence>
<protein>
    <recommendedName>
        <fullName evidence="3">Ciliogenesis and planar polarity effector 2</fullName>
    </recommendedName>
    <alternativeName>
        <fullName evidence="14">REM2- and Rab-like small GTPase 1</fullName>
    </alternativeName>
</protein>
<evidence type="ECO:0000256" key="2">
    <source>
        <dbReference type="ARBA" id="ARBA00006270"/>
    </source>
</evidence>
<feature type="region of interest" description="Disordered" evidence="15">
    <location>
        <begin position="243"/>
        <end position="262"/>
    </location>
</feature>
<sequence>MDAAPGSVVEPGWLLSPEGRQHRDAILHKDRRRVFGLLERPVLPPPLATATAAYKLFVSGKSGVGKTALVAKLAGAEVPAAHHETLGIEATTVYWPAKLRDTGRPVMFQLDFWDCGEAALKKFDHILPACKEEADGVLFLFSFTDRSSFEDLPGQMARVTRPEENLVRVVVGTKFDQSPQADVTERDVAAFERTWRLPVLRAHSVPCRRRDAGARAELARVAPLLDALVELLWRRDQVAAGLLPEPADPGSPSPAPLAFPAQ</sequence>
<dbReference type="Proteomes" id="UP001652627">
    <property type="component" value="Chromosome 26"/>
</dbReference>
<evidence type="ECO:0000256" key="10">
    <source>
        <dbReference type="ARBA" id="ARBA00023069"/>
    </source>
</evidence>
<dbReference type="RefSeq" id="XP_067167106.1">
    <property type="nucleotide sequence ID" value="XM_067311005.1"/>
</dbReference>
<keyword evidence="13" id="KW-0966">Cell projection</keyword>
<dbReference type="InterPro" id="IPR039677">
    <property type="entry name" value="RSG1"/>
</dbReference>
<evidence type="ECO:0000256" key="14">
    <source>
        <dbReference type="ARBA" id="ARBA00030243"/>
    </source>
</evidence>
<keyword evidence="11" id="KW-0342">GTP-binding</keyword>
<keyword evidence="9" id="KW-0653">Protein transport</keyword>
<dbReference type="SUPFAM" id="SSF52540">
    <property type="entry name" value="P-loop containing nucleoside triphosphate hydrolases"/>
    <property type="match status" value="1"/>
</dbReference>
<evidence type="ECO:0000256" key="4">
    <source>
        <dbReference type="ARBA" id="ARBA00022448"/>
    </source>
</evidence>
<comment type="similarity">
    <text evidence="2">Belongs to the small GTPase superfamily. Rab family.</text>
</comment>